<sequence>MSLLSNTGKKPKDSIETGLWESRQSYQVKEESPANNDKIIDSTEINFPDQTTSDSQTKETDPSRSGFEVLGTEETLQAEVAGNNEKVNFENFQQATFEAAPQKRDVDIISSDTSLPFEEKVISV</sequence>
<gene>
    <name evidence="2" type="ORF">Gasu_50870</name>
</gene>
<proteinExistence type="predicted"/>
<name>M2XUQ8_GALSU</name>
<feature type="compositionally biased region" description="Polar residues" evidence="1">
    <location>
        <begin position="43"/>
        <end position="55"/>
    </location>
</feature>
<dbReference type="Gramene" id="EME27358">
    <property type="protein sequence ID" value="EME27358"/>
    <property type="gene ID" value="Gasu_50870"/>
</dbReference>
<accession>M2XUQ8</accession>
<dbReference type="Proteomes" id="UP000030680">
    <property type="component" value="Unassembled WGS sequence"/>
</dbReference>
<protein>
    <submittedName>
        <fullName evidence="2">Uncharacterized protein</fullName>
    </submittedName>
</protein>
<dbReference type="EMBL" id="KB454533">
    <property type="protein sequence ID" value="EME27358.1"/>
    <property type="molecule type" value="Genomic_DNA"/>
</dbReference>
<reference evidence="3" key="1">
    <citation type="journal article" date="2013" name="Science">
        <title>Gene transfer from bacteria and archaea facilitated evolution of an extremophilic eukaryote.</title>
        <authorList>
            <person name="Schonknecht G."/>
            <person name="Chen W.H."/>
            <person name="Ternes C.M."/>
            <person name="Barbier G.G."/>
            <person name="Shrestha R.P."/>
            <person name="Stanke M."/>
            <person name="Brautigam A."/>
            <person name="Baker B.J."/>
            <person name="Banfield J.F."/>
            <person name="Garavito R.M."/>
            <person name="Carr K."/>
            <person name="Wilkerson C."/>
            <person name="Rensing S.A."/>
            <person name="Gagneul D."/>
            <person name="Dickenson N.E."/>
            <person name="Oesterhelt C."/>
            <person name="Lercher M.J."/>
            <person name="Weber A.P."/>
        </authorList>
    </citation>
    <scope>NUCLEOTIDE SEQUENCE [LARGE SCALE GENOMIC DNA]</scope>
    <source>
        <strain evidence="3">074W</strain>
    </source>
</reference>
<dbReference type="GeneID" id="17086273"/>
<dbReference type="OrthoDB" id="10482285at2759"/>
<evidence type="ECO:0000313" key="3">
    <source>
        <dbReference type="Proteomes" id="UP000030680"/>
    </source>
</evidence>
<keyword evidence="3" id="KW-1185">Reference proteome</keyword>
<organism evidence="2 3">
    <name type="scientific">Galdieria sulphuraria</name>
    <name type="common">Red alga</name>
    <dbReference type="NCBI Taxonomy" id="130081"/>
    <lineage>
        <taxon>Eukaryota</taxon>
        <taxon>Rhodophyta</taxon>
        <taxon>Bangiophyceae</taxon>
        <taxon>Galdieriales</taxon>
        <taxon>Galdieriaceae</taxon>
        <taxon>Galdieria</taxon>
    </lineage>
</organism>
<dbReference type="AlphaFoldDB" id="M2XUQ8"/>
<feature type="region of interest" description="Disordered" evidence="1">
    <location>
        <begin position="1"/>
        <end position="69"/>
    </location>
</feature>
<evidence type="ECO:0000256" key="1">
    <source>
        <dbReference type="SAM" id="MobiDB-lite"/>
    </source>
</evidence>
<evidence type="ECO:0000313" key="2">
    <source>
        <dbReference type="EMBL" id="EME27358.1"/>
    </source>
</evidence>
<dbReference type="RefSeq" id="XP_005703878.1">
    <property type="nucleotide sequence ID" value="XM_005703821.1"/>
</dbReference>
<dbReference type="KEGG" id="gsl:Gasu_50870"/>